<dbReference type="SUPFAM" id="SSF53474">
    <property type="entry name" value="alpha/beta-Hydrolases"/>
    <property type="match status" value="1"/>
</dbReference>
<evidence type="ECO:0000256" key="1">
    <source>
        <dbReference type="ARBA" id="ARBA00022729"/>
    </source>
</evidence>
<gene>
    <name evidence="3" type="ORF">SCFA_810002</name>
</gene>
<dbReference type="AlphaFoldDB" id="A0A485M4M1"/>
<accession>A0A485M4M1</accession>
<dbReference type="PANTHER" id="PTHR43037:SF5">
    <property type="entry name" value="FERULOYL ESTERASE"/>
    <property type="match status" value="1"/>
</dbReference>
<protein>
    <recommendedName>
        <fullName evidence="4">Hydrolase</fullName>
    </recommendedName>
</protein>
<reference evidence="3" key="1">
    <citation type="submission" date="2019-03" db="EMBL/GenBank/DDBJ databases">
        <authorList>
            <person name="Hao L."/>
        </authorList>
    </citation>
    <scope>NUCLEOTIDE SEQUENCE</scope>
</reference>
<keyword evidence="1" id="KW-0732">Signal</keyword>
<dbReference type="PANTHER" id="PTHR43037">
    <property type="entry name" value="UNNAMED PRODUCT-RELATED"/>
    <property type="match status" value="1"/>
</dbReference>
<proteinExistence type="predicted"/>
<evidence type="ECO:0000313" key="3">
    <source>
        <dbReference type="EMBL" id="VFU18352.1"/>
    </source>
</evidence>
<dbReference type="EMBL" id="CAADRM010000149">
    <property type="protein sequence ID" value="VFU18352.1"/>
    <property type="molecule type" value="Genomic_DNA"/>
</dbReference>
<dbReference type="Gene3D" id="3.40.50.1820">
    <property type="entry name" value="alpha/beta hydrolase"/>
    <property type="match status" value="1"/>
</dbReference>
<keyword evidence="2" id="KW-0378">Hydrolase</keyword>
<name>A0A485M4M1_9ZZZZ</name>
<dbReference type="GO" id="GO:0016787">
    <property type="term" value="F:hydrolase activity"/>
    <property type="evidence" value="ECO:0007669"/>
    <property type="project" value="UniProtKB-KW"/>
</dbReference>
<evidence type="ECO:0000256" key="2">
    <source>
        <dbReference type="ARBA" id="ARBA00022801"/>
    </source>
</evidence>
<evidence type="ECO:0008006" key="4">
    <source>
        <dbReference type="Google" id="ProtNLM"/>
    </source>
</evidence>
<organism evidence="3">
    <name type="scientific">anaerobic digester metagenome</name>
    <dbReference type="NCBI Taxonomy" id="1263854"/>
    <lineage>
        <taxon>unclassified sequences</taxon>
        <taxon>metagenomes</taxon>
        <taxon>ecological metagenomes</taxon>
    </lineage>
</organism>
<sequence>MEGRMQRLQSLIGPLLDAIRVFERVERMFHPAMIPRHGEALNRKADELLNARQAFFSRDPDLPSGDAEDAVIRAVDLVVESARIFSSSEGLQSGIFAAMRAMRKACRAKEALFGLRGRVEEIDSFFREAPPRSAKSPGHDLKNEDCLIHTGVESDPYARGASSLFVPASPAVPGLLPVVIALHGGSGHGRDFLWTWIREARTRGFILLAPTSVGPTWHMEDPLPDLRHILRQVERASEHYAADTSRMLLTGLSDGATFALRCAMLPSTPFSAFAPVSGVLPPGEISGAAGRRIYWIHGAYDWMFPPERARQGSSRLIEAGAEVTLKVIENLAHAHPREENGGILTWFDPGLCLP</sequence>
<dbReference type="InterPro" id="IPR029058">
    <property type="entry name" value="AB_hydrolase_fold"/>
</dbReference>
<dbReference type="InterPro" id="IPR050955">
    <property type="entry name" value="Plant_Biomass_Hydrol_Est"/>
</dbReference>